<evidence type="ECO:0000256" key="2">
    <source>
        <dbReference type="ARBA" id="ARBA00022741"/>
    </source>
</evidence>
<protein>
    <recommendedName>
        <fullName evidence="5">GTPase Obg</fullName>
        <ecNumber evidence="5">3.6.5.-</ecNumber>
    </recommendedName>
    <alternativeName>
        <fullName evidence="5">GTP-binding protein Obg</fullName>
    </alternativeName>
</protein>
<dbReference type="Proteomes" id="UP001360424">
    <property type="component" value="Chromosome"/>
</dbReference>
<comment type="similarity">
    <text evidence="1 5">Belongs to the TRAFAC class OBG-HflX-like GTPase superfamily. OBG GTPase family.</text>
</comment>
<evidence type="ECO:0000259" key="6">
    <source>
        <dbReference type="PROSITE" id="PS51710"/>
    </source>
</evidence>
<keyword evidence="3 5" id="KW-0460">Magnesium</keyword>
<dbReference type="PRINTS" id="PR00326">
    <property type="entry name" value="GTP1OBG"/>
</dbReference>
<evidence type="ECO:0000256" key="4">
    <source>
        <dbReference type="ARBA" id="ARBA00023134"/>
    </source>
</evidence>
<feature type="binding site" evidence="5">
    <location>
        <position position="173"/>
    </location>
    <ligand>
        <name>Mg(2+)</name>
        <dbReference type="ChEBI" id="CHEBI:18420"/>
    </ligand>
</feature>
<dbReference type="HAMAP" id="MF_01454">
    <property type="entry name" value="GTPase_Obg"/>
    <property type="match status" value="1"/>
</dbReference>
<dbReference type="InterPro" id="IPR036726">
    <property type="entry name" value="GTP1_OBG_dom_sf"/>
</dbReference>
<feature type="domain" description="Obg" evidence="7">
    <location>
        <begin position="1"/>
        <end position="159"/>
    </location>
</feature>
<dbReference type="RefSeq" id="WP_338521605.1">
    <property type="nucleotide sequence ID" value="NZ_CP135136.1"/>
</dbReference>
<dbReference type="NCBIfam" id="NF008956">
    <property type="entry name" value="PRK12299.1"/>
    <property type="match status" value="1"/>
</dbReference>
<dbReference type="Pfam" id="PF01018">
    <property type="entry name" value="GTP1_OBG"/>
    <property type="match status" value="1"/>
</dbReference>
<gene>
    <name evidence="8" type="primary">obgE</name>
    <name evidence="5" type="synonym">obg</name>
    <name evidence="8" type="ORF">RQL38_00100</name>
</gene>
<dbReference type="InterPro" id="IPR006169">
    <property type="entry name" value="GTP1_OBG_dom"/>
</dbReference>
<evidence type="ECO:0000313" key="9">
    <source>
        <dbReference type="Proteomes" id="UP001360424"/>
    </source>
</evidence>
<dbReference type="NCBIfam" id="TIGR02729">
    <property type="entry name" value="Obg_CgtA"/>
    <property type="match status" value="1"/>
</dbReference>
<feature type="binding site" evidence="5">
    <location>
        <position position="193"/>
    </location>
    <ligand>
        <name>Mg(2+)</name>
        <dbReference type="ChEBI" id="CHEBI:18420"/>
    </ligand>
</feature>
<feature type="binding site" evidence="5">
    <location>
        <begin position="286"/>
        <end position="289"/>
    </location>
    <ligand>
        <name>GTP</name>
        <dbReference type="ChEBI" id="CHEBI:37565"/>
    </ligand>
</feature>
<keyword evidence="9" id="KW-1185">Reference proteome</keyword>
<evidence type="ECO:0000313" key="8">
    <source>
        <dbReference type="EMBL" id="WWR12038.1"/>
    </source>
</evidence>
<keyword evidence="5" id="KW-0378">Hydrolase</keyword>
<comment type="subcellular location">
    <subcellularLocation>
        <location evidence="5">Cytoplasm</location>
    </subcellularLocation>
</comment>
<keyword evidence="2 5" id="KW-0547">Nucleotide-binding</keyword>
<evidence type="ECO:0000256" key="3">
    <source>
        <dbReference type="ARBA" id="ARBA00022842"/>
    </source>
</evidence>
<feature type="binding site" evidence="5">
    <location>
        <begin position="213"/>
        <end position="216"/>
    </location>
    <ligand>
        <name>GTP</name>
        <dbReference type="ChEBI" id="CHEBI:37565"/>
    </ligand>
</feature>
<name>A0ABZ2H1E6_9GAMM</name>
<keyword evidence="5" id="KW-0963">Cytoplasm</keyword>
<sequence length="335" mass="37182">MKFVDEAFITVESGKGGDGCLSFRREKYIPRGGPNGGDGGKGGSIYLKGNKNLNNLLSFRNKKYYKAQDGCSGMSNGKTGKSGKNLVIYVPIGTMVFNGTTNNLIGDIKTVSDLLLIAKGGKNGIGNIHFKTSTNQYPIQRTLGCLGKKYYLRLELRVLADIGLLGLPNSGKSTLINSVSNTKSKIADYPFTTLYPILGVFFVSSNKKFIIADIPGLVKESSSGYGLGFNFLKHLSRTRILFHMVDISLYNDYGEDKVIESINIIDNEIKKYNIDLYSKLRWLIFNKIDLFLDKNNVKHTVNNIINKIQWRDKFFLISASTGEGIKKIVDALKKL</sequence>
<dbReference type="InterPro" id="IPR005225">
    <property type="entry name" value="Small_GTP-bd"/>
</dbReference>
<dbReference type="PIRSF" id="PIRSF002401">
    <property type="entry name" value="GTP_bd_Obg/CgtA"/>
    <property type="match status" value="1"/>
</dbReference>
<dbReference type="Pfam" id="PF01926">
    <property type="entry name" value="MMR_HSR1"/>
    <property type="match status" value="1"/>
</dbReference>
<evidence type="ECO:0000259" key="7">
    <source>
        <dbReference type="PROSITE" id="PS51883"/>
    </source>
</evidence>
<organism evidence="8 9">
    <name type="scientific">Candidatus Legionella polyplacis</name>
    <dbReference type="NCBI Taxonomy" id="2005262"/>
    <lineage>
        <taxon>Bacteria</taxon>
        <taxon>Pseudomonadati</taxon>
        <taxon>Pseudomonadota</taxon>
        <taxon>Gammaproteobacteria</taxon>
        <taxon>Legionellales</taxon>
        <taxon>Legionellaceae</taxon>
        <taxon>Legionella</taxon>
    </lineage>
</organism>
<dbReference type="SUPFAM" id="SSF52540">
    <property type="entry name" value="P-loop containing nucleoside triphosphate hydrolases"/>
    <property type="match status" value="1"/>
</dbReference>
<dbReference type="InterPro" id="IPR027417">
    <property type="entry name" value="P-loop_NTPase"/>
</dbReference>
<dbReference type="PROSITE" id="PS51710">
    <property type="entry name" value="G_OBG"/>
    <property type="match status" value="1"/>
</dbReference>
<dbReference type="InterPro" id="IPR006073">
    <property type="entry name" value="GTP-bd"/>
</dbReference>
<dbReference type="PANTHER" id="PTHR11702">
    <property type="entry name" value="DEVELOPMENTALLY REGULATED GTP-BINDING PROTEIN-RELATED"/>
    <property type="match status" value="1"/>
</dbReference>
<comment type="function">
    <text evidence="5">An essential GTPase which binds GTP, GDP and possibly (p)ppGpp with moderate affinity, with high nucleotide exchange rates and a fairly low GTP hydrolysis rate. Plays a role in control of the cell cycle, stress response, ribosome biogenesis and in those bacteria that undergo differentiation, in morphogenesis control.</text>
</comment>
<evidence type="ECO:0000256" key="5">
    <source>
        <dbReference type="HAMAP-Rule" id="MF_01454"/>
    </source>
</evidence>
<dbReference type="Gene3D" id="2.70.210.12">
    <property type="entry name" value="GTP1/OBG domain"/>
    <property type="match status" value="1"/>
</dbReference>
<dbReference type="EC" id="3.6.5.-" evidence="5"/>
<feature type="binding site" evidence="5">
    <location>
        <begin position="191"/>
        <end position="195"/>
    </location>
    <ligand>
        <name>GTP</name>
        <dbReference type="ChEBI" id="CHEBI:37565"/>
    </ligand>
</feature>
<keyword evidence="4 5" id="KW-0342">GTP-binding</keyword>
<dbReference type="Gene3D" id="3.40.50.300">
    <property type="entry name" value="P-loop containing nucleotide triphosphate hydrolases"/>
    <property type="match status" value="1"/>
</dbReference>
<dbReference type="InterPro" id="IPR031167">
    <property type="entry name" value="G_OBG"/>
</dbReference>
<dbReference type="PANTHER" id="PTHR11702:SF31">
    <property type="entry name" value="MITOCHONDRIAL RIBOSOME-ASSOCIATED GTPASE 2"/>
    <property type="match status" value="1"/>
</dbReference>
<dbReference type="EMBL" id="CP135136">
    <property type="protein sequence ID" value="WWR12038.1"/>
    <property type="molecule type" value="Genomic_DNA"/>
</dbReference>
<feature type="binding site" evidence="5">
    <location>
        <begin position="166"/>
        <end position="173"/>
    </location>
    <ligand>
        <name>GTP</name>
        <dbReference type="ChEBI" id="CHEBI:37565"/>
    </ligand>
</feature>
<feature type="domain" description="OBG-type G" evidence="6">
    <location>
        <begin position="160"/>
        <end position="335"/>
    </location>
</feature>
<dbReference type="NCBIfam" id="TIGR00231">
    <property type="entry name" value="small_GTP"/>
    <property type="match status" value="1"/>
</dbReference>
<dbReference type="SUPFAM" id="SSF82051">
    <property type="entry name" value="Obg GTP-binding protein N-terminal domain"/>
    <property type="match status" value="1"/>
</dbReference>
<dbReference type="CDD" id="cd01898">
    <property type="entry name" value="Obg"/>
    <property type="match status" value="1"/>
</dbReference>
<dbReference type="InterPro" id="IPR014100">
    <property type="entry name" value="GTP-bd_Obg/CgtA"/>
</dbReference>
<comment type="subunit">
    <text evidence="5">Monomer.</text>
</comment>
<accession>A0ABZ2H1E6</accession>
<dbReference type="InterPro" id="IPR045086">
    <property type="entry name" value="OBG_GTPase"/>
</dbReference>
<proteinExistence type="inferred from homology"/>
<dbReference type="PROSITE" id="PS51883">
    <property type="entry name" value="OBG"/>
    <property type="match status" value="1"/>
</dbReference>
<reference evidence="8" key="1">
    <citation type="submission" date="2023-09" db="EMBL/GenBank/DDBJ databases">
        <title>Genomes of two closely related lineages of the louse Polyplax serrata with different host specificities.</title>
        <authorList>
            <person name="Martinu J."/>
            <person name="Tarabai H."/>
            <person name="Stefka J."/>
            <person name="Hypsa V."/>
        </authorList>
    </citation>
    <scope>NUCLEOTIDE SEQUENCE [LARGE SCALE GENOMIC DNA]</scope>
    <source>
        <strain evidence="8">HR10_N</strain>
    </source>
</reference>
<keyword evidence="5" id="KW-0479">Metal-binding</keyword>
<feature type="binding site" evidence="5">
    <location>
        <begin position="318"/>
        <end position="320"/>
    </location>
    <ligand>
        <name>GTP</name>
        <dbReference type="ChEBI" id="CHEBI:37565"/>
    </ligand>
</feature>
<evidence type="ECO:0000256" key="1">
    <source>
        <dbReference type="ARBA" id="ARBA00007699"/>
    </source>
</evidence>
<comment type="cofactor">
    <cofactor evidence="5">
        <name>Mg(2+)</name>
        <dbReference type="ChEBI" id="CHEBI:18420"/>
    </cofactor>
</comment>